<organism evidence="1">
    <name type="scientific">Lepeophtheirus salmonis</name>
    <name type="common">Salmon louse</name>
    <name type="synonym">Caligus salmonis</name>
    <dbReference type="NCBI Taxonomy" id="72036"/>
    <lineage>
        <taxon>Eukaryota</taxon>
        <taxon>Metazoa</taxon>
        <taxon>Ecdysozoa</taxon>
        <taxon>Arthropoda</taxon>
        <taxon>Crustacea</taxon>
        <taxon>Multicrustacea</taxon>
        <taxon>Hexanauplia</taxon>
        <taxon>Copepoda</taxon>
        <taxon>Siphonostomatoida</taxon>
        <taxon>Caligidae</taxon>
        <taxon>Lepeophtheirus</taxon>
    </lineage>
</organism>
<evidence type="ECO:0000313" key="1">
    <source>
        <dbReference type="EMBL" id="CDW24785.1"/>
    </source>
</evidence>
<protein>
    <submittedName>
        <fullName evidence="1">Putative LOC100573895 [Acyrthosiphon pisum]</fullName>
    </submittedName>
</protein>
<proteinExistence type="predicted"/>
<reference evidence="1" key="1">
    <citation type="submission" date="2014-05" db="EMBL/GenBank/DDBJ databases">
        <authorList>
            <person name="Chronopoulou M."/>
        </authorList>
    </citation>
    <scope>NUCLEOTIDE SEQUENCE</scope>
    <source>
        <tissue evidence="1">Whole organism</tissue>
    </source>
</reference>
<accession>A0A0K2TFY2</accession>
<sequence length="35" mass="4107">MKNDLPRTNNSVKVWHNTFHTYAFASESSYKSKNC</sequence>
<dbReference type="EMBL" id="HACA01007424">
    <property type="protein sequence ID" value="CDW24785.1"/>
    <property type="molecule type" value="Transcribed_RNA"/>
</dbReference>
<dbReference type="AlphaFoldDB" id="A0A0K2TFY2"/>
<name>A0A0K2TFY2_LEPSM</name>